<sequence>MKFLLLFGSIPYWQQQIRRVPNNTGGNLQLAFWTSRTNRCYPNPDGSITWRKEYHSIFLIAYPEHQRIQINSGNYLVMTQTLCSLNGLTPLEVPSSLLHYETANWKFNDTYLEE</sequence>
<protein>
    <submittedName>
        <fullName evidence="1">Uncharacterized protein</fullName>
    </submittedName>
</protein>
<keyword evidence="2" id="KW-1185">Reference proteome</keyword>
<accession>A0ACC0LQ95</accession>
<evidence type="ECO:0000313" key="2">
    <source>
        <dbReference type="Proteomes" id="UP001062846"/>
    </source>
</evidence>
<comment type="caution">
    <text evidence="1">The sequence shown here is derived from an EMBL/GenBank/DDBJ whole genome shotgun (WGS) entry which is preliminary data.</text>
</comment>
<evidence type="ECO:0000313" key="1">
    <source>
        <dbReference type="EMBL" id="KAI8530436.1"/>
    </source>
</evidence>
<dbReference type="EMBL" id="CM046398">
    <property type="protein sequence ID" value="KAI8530436.1"/>
    <property type="molecule type" value="Genomic_DNA"/>
</dbReference>
<proteinExistence type="predicted"/>
<dbReference type="Proteomes" id="UP001062846">
    <property type="component" value="Chromosome 11"/>
</dbReference>
<reference evidence="1" key="1">
    <citation type="submission" date="2022-02" db="EMBL/GenBank/DDBJ databases">
        <title>Plant Genome Project.</title>
        <authorList>
            <person name="Zhang R.-G."/>
        </authorList>
    </citation>
    <scope>NUCLEOTIDE SEQUENCE</scope>
    <source>
        <strain evidence="1">AT1</strain>
    </source>
</reference>
<organism evidence="1 2">
    <name type="scientific">Rhododendron molle</name>
    <name type="common">Chinese azalea</name>
    <name type="synonym">Azalea mollis</name>
    <dbReference type="NCBI Taxonomy" id="49168"/>
    <lineage>
        <taxon>Eukaryota</taxon>
        <taxon>Viridiplantae</taxon>
        <taxon>Streptophyta</taxon>
        <taxon>Embryophyta</taxon>
        <taxon>Tracheophyta</taxon>
        <taxon>Spermatophyta</taxon>
        <taxon>Magnoliopsida</taxon>
        <taxon>eudicotyledons</taxon>
        <taxon>Gunneridae</taxon>
        <taxon>Pentapetalae</taxon>
        <taxon>asterids</taxon>
        <taxon>Ericales</taxon>
        <taxon>Ericaceae</taxon>
        <taxon>Ericoideae</taxon>
        <taxon>Rhodoreae</taxon>
        <taxon>Rhododendron</taxon>
    </lineage>
</organism>
<name>A0ACC0LQ95_RHOML</name>
<gene>
    <name evidence="1" type="ORF">RHMOL_Rhmol11G0058100</name>
</gene>